<sequence>MASESELTTRSCLVCGSPTTKSCSGCKSASYCNDEHQKQDWRSHKEYCLKIKAAGTNTFDAILFPATETKPRLVKVPWKLVHEDPNDPYALSWQQLDNSPWFKHPNSAVKSHYIPRWGINGRELEHPLCMRYDDNFGMNGLPLNRCVVSLTKGQAGHQWCGNILALRMGESYDYYDNVNMEEDLKALVKYFEEYNKVMPKY</sequence>
<dbReference type="AlphaFoldDB" id="A0A409YQL1"/>
<dbReference type="STRING" id="231916.A0A409YQL1"/>
<evidence type="ECO:0000256" key="2">
    <source>
        <dbReference type="ARBA" id="ARBA00022771"/>
    </source>
</evidence>
<dbReference type="OrthoDB" id="437457at2759"/>
<comment type="caution">
    <text evidence="6">The sequence shown here is derived from an EMBL/GenBank/DDBJ whole genome shotgun (WGS) entry which is preliminary data.</text>
</comment>
<dbReference type="InterPro" id="IPR002893">
    <property type="entry name" value="Znf_MYND"/>
</dbReference>
<evidence type="ECO:0000256" key="4">
    <source>
        <dbReference type="PROSITE-ProRule" id="PRU00134"/>
    </source>
</evidence>
<feature type="domain" description="MYND-type" evidence="5">
    <location>
        <begin position="12"/>
        <end position="48"/>
    </location>
</feature>
<keyword evidence="2 4" id="KW-0863">Zinc-finger</keyword>
<keyword evidence="3" id="KW-0862">Zinc</keyword>
<proteinExistence type="predicted"/>
<name>A0A409YQL1_9AGAR</name>
<accession>A0A409YQL1</accession>
<dbReference type="PROSITE" id="PS50865">
    <property type="entry name" value="ZF_MYND_2"/>
    <property type="match status" value="1"/>
</dbReference>
<keyword evidence="1" id="KW-0479">Metal-binding</keyword>
<evidence type="ECO:0000256" key="3">
    <source>
        <dbReference type="ARBA" id="ARBA00022833"/>
    </source>
</evidence>
<dbReference type="PROSITE" id="PS01360">
    <property type="entry name" value="ZF_MYND_1"/>
    <property type="match status" value="1"/>
</dbReference>
<evidence type="ECO:0000313" key="6">
    <source>
        <dbReference type="EMBL" id="PPR05297.1"/>
    </source>
</evidence>
<evidence type="ECO:0000256" key="1">
    <source>
        <dbReference type="ARBA" id="ARBA00022723"/>
    </source>
</evidence>
<dbReference type="Gene3D" id="6.10.140.2220">
    <property type="match status" value="1"/>
</dbReference>
<keyword evidence="7" id="KW-1185">Reference proteome</keyword>
<dbReference type="Pfam" id="PF01753">
    <property type="entry name" value="zf-MYND"/>
    <property type="match status" value="1"/>
</dbReference>
<reference evidence="6 7" key="1">
    <citation type="journal article" date="2018" name="Evol. Lett.">
        <title>Horizontal gene cluster transfer increased hallucinogenic mushroom diversity.</title>
        <authorList>
            <person name="Reynolds H.T."/>
            <person name="Vijayakumar V."/>
            <person name="Gluck-Thaler E."/>
            <person name="Korotkin H.B."/>
            <person name="Matheny P.B."/>
            <person name="Slot J.C."/>
        </authorList>
    </citation>
    <scope>NUCLEOTIDE SEQUENCE [LARGE SCALE GENOMIC DNA]</scope>
    <source>
        <strain evidence="6 7">SRW20</strain>
    </source>
</reference>
<gene>
    <name evidence="6" type="ORF">CVT26_011633</name>
</gene>
<dbReference type="EMBL" id="NHYE01000492">
    <property type="protein sequence ID" value="PPR05297.1"/>
    <property type="molecule type" value="Genomic_DNA"/>
</dbReference>
<dbReference type="Proteomes" id="UP000284706">
    <property type="component" value="Unassembled WGS sequence"/>
</dbReference>
<evidence type="ECO:0000313" key="7">
    <source>
        <dbReference type="Proteomes" id="UP000284706"/>
    </source>
</evidence>
<dbReference type="GO" id="GO:0008270">
    <property type="term" value="F:zinc ion binding"/>
    <property type="evidence" value="ECO:0007669"/>
    <property type="project" value="UniProtKB-KW"/>
</dbReference>
<dbReference type="SUPFAM" id="SSF144232">
    <property type="entry name" value="HIT/MYND zinc finger-like"/>
    <property type="match status" value="1"/>
</dbReference>
<organism evidence="6 7">
    <name type="scientific">Gymnopilus dilepis</name>
    <dbReference type="NCBI Taxonomy" id="231916"/>
    <lineage>
        <taxon>Eukaryota</taxon>
        <taxon>Fungi</taxon>
        <taxon>Dikarya</taxon>
        <taxon>Basidiomycota</taxon>
        <taxon>Agaricomycotina</taxon>
        <taxon>Agaricomycetes</taxon>
        <taxon>Agaricomycetidae</taxon>
        <taxon>Agaricales</taxon>
        <taxon>Agaricineae</taxon>
        <taxon>Hymenogastraceae</taxon>
        <taxon>Gymnopilus</taxon>
    </lineage>
</organism>
<evidence type="ECO:0000259" key="5">
    <source>
        <dbReference type="PROSITE" id="PS50865"/>
    </source>
</evidence>
<protein>
    <recommendedName>
        <fullName evidence="5">MYND-type domain-containing protein</fullName>
    </recommendedName>
</protein>
<dbReference type="InParanoid" id="A0A409YQL1"/>